<proteinExistence type="predicted"/>
<sequence>MSMQMKERATGRKFGTGTRHRGLWRMDRDKMGQETSSMLAAIVGEKESMVVHHCRMGHIAFDKMFEAFPDVMNGVDRTKLNCDACEYARHTRTSYVI</sequence>
<accession>A0ACD5VL93</accession>
<reference evidence="1" key="1">
    <citation type="submission" date="2021-05" db="EMBL/GenBank/DDBJ databases">
        <authorList>
            <person name="Scholz U."/>
            <person name="Mascher M."/>
            <person name="Fiebig A."/>
        </authorList>
    </citation>
    <scope>NUCLEOTIDE SEQUENCE [LARGE SCALE GENOMIC DNA]</scope>
</reference>
<dbReference type="EnsemblPlants" id="AVESA.00010b.r2.3CG0456650.1">
    <property type="protein sequence ID" value="AVESA.00010b.r2.3CG0456650.1.CDS"/>
    <property type="gene ID" value="AVESA.00010b.r2.3CG0456650"/>
</dbReference>
<protein>
    <submittedName>
        <fullName evidence="1">Uncharacterized protein</fullName>
    </submittedName>
</protein>
<reference evidence="1" key="2">
    <citation type="submission" date="2025-09" db="UniProtKB">
        <authorList>
            <consortium name="EnsemblPlants"/>
        </authorList>
    </citation>
    <scope>IDENTIFICATION</scope>
</reference>
<evidence type="ECO:0000313" key="2">
    <source>
        <dbReference type="Proteomes" id="UP001732700"/>
    </source>
</evidence>
<organism evidence="1 2">
    <name type="scientific">Avena sativa</name>
    <name type="common">Oat</name>
    <dbReference type="NCBI Taxonomy" id="4498"/>
    <lineage>
        <taxon>Eukaryota</taxon>
        <taxon>Viridiplantae</taxon>
        <taxon>Streptophyta</taxon>
        <taxon>Embryophyta</taxon>
        <taxon>Tracheophyta</taxon>
        <taxon>Spermatophyta</taxon>
        <taxon>Magnoliopsida</taxon>
        <taxon>Liliopsida</taxon>
        <taxon>Poales</taxon>
        <taxon>Poaceae</taxon>
        <taxon>BOP clade</taxon>
        <taxon>Pooideae</taxon>
        <taxon>Poodae</taxon>
        <taxon>Poeae</taxon>
        <taxon>Poeae Chloroplast Group 1 (Aveneae type)</taxon>
        <taxon>Aveninae</taxon>
        <taxon>Avena</taxon>
    </lineage>
</organism>
<name>A0ACD5VL93_AVESA</name>
<keyword evidence="2" id="KW-1185">Reference proteome</keyword>
<dbReference type="Proteomes" id="UP001732700">
    <property type="component" value="Chromosome 3C"/>
</dbReference>
<evidence type="ECO:0000313" key="1">
    <source>
        <dbReference type="EnsemblPlants" id="AVESA.00010b.r2.3CG0456650.1.CDS"/>
    </source>
</evidence>